<dbReference type="VEuPathDB" id="MicrosporidiaDB:ECANGB1_2478"/>
<dbReference type="PROSITE" id="PS50890">
    <property type="entry name" value="PUA"/>
    <property type="match status" value="1"/>
</dbReference>
<dbReference type="Pfam" id="PF01472">
    <property type="entry name" value="PUA"/>
    <property type="match status" value="1"/>
</dbReference>
<dbReference type="SUPFAM" id="SSF88697">
    <property type="entry name" value="PUA domain-like"/>
    <property type="match status" value="1"/>
</dbReference>
<dbReference type="PANTHER" id="PTHR23127:SF0">
    <property type="entry name" value="H_ACA RIBONUCLEOPROTEIN COMPLEX SUBUNIT DKC1"/>
    <property type="match status" value="1"/>
</dbReference>
<dbReference type="InterPro" id="IPR004521">
    <property type="entry name" value="Uncharacterised_CHP00451"/>
</dbReference>
<dbReference type="GO" id="GO:0009982">
    <property type="term" value="F:pseudouridine synthase activity"/>
    <property type="evidence" value="ECO:0007669"/>
    <property type="project" value="InterPro"/>
</dbReference>
<name>A0A1Y1SA29_9MICR</name>
<dbReference type="InterPro" id="IPR002478">
    <property type="entry name" value="PUA"/>
</dbReference>
<dbReference type="InterPro" id="IPR020103">
    <property type="entry name" value="PsdUridine_synth_cat_dom_sf"/>
</dbReference>
<sequence length="162" mass="18249">MDELRRIKSGHVTEEECVTLHDLLDAQYVYKKTGDEKYLRKLIKPLESLLINYKRIVLKDSAVGSICAGSSLSVQGVWMYDETIDTNDDVVMMTSKGEAVAIGTPVVCGNDIQNMIKGFVCKPKRVIMEEGTYPKCWGIMVDYEIYSEENGELLEKKTVKNG</sequence>
<accession>A0A1Y1SA29</accession>
<dbReference type="NCBIfam" id="TIGR00451">
    <property type="entry name" value="unchar_dom_2"/>
    <property type="match status" value="1"/>
</dbReference>
<keyword evidence="1" id="KW-0413">Isomerase</keyword>
<dbReference type="InterPro" id="IPR004802">
    <property type="entry name" value="tRNA_PsdUridine_synth_B_fam"/>
</dbReference>
<dbReference type="OrthoDB" id="10250002at2759"/>
<dbReference type="SMART" id="SM00359">
    <property type="entry name" value="PUA"/>
    <property type="match status" value="1"/>
</dbReference>
<evidence type="ECO:0000259" key="2">
    <source>
        <dbReference type="SMART" id="SM00359"/>
    </source>
</evidence>
<feature type="domain" description="PUA" evidence="2">
    <location>
        <begin position="54"/>
        <end position="128"/>
    </location>
</feature>
<dbReference type="GO" id="GO:1990481">
    <property type="term" value="P:mRNA pseudouridine synthesis"/>
    <property type="evidence" value="ECO:0007669"/>
    <property type="project" value="TreeGrafter"/>
</dbReference>
<protein>
    <submittedName>
        <fullName evidence="3">Centromere_microtubule binding protein cbf5</fullName>
    </submittedName>
</protein>
<dbReference type="InterPro" id="IPR036974">
    <property type="entry name" value="PUA_sf"/>
</dbReference>
<keyword evidence="4" id="KW-1185">Reference proteome</keyword>
<dbReference type="AlphaFoldDB" id="A0A1Y1SA29"/>
<proteinExistence type="predicted"/>
<dbReference type="EMBL" id="LWDP01000004">
    <property type="protein sequence ID" value="ORD95052.1"/>
    <property type="molecule type" value="Genomic_DNA"/>
</dbReference>
<comment type="caution">
    <text evidence="3">The sequence shown here is derived from an EMBL/GenBank/DDBJ whole genome shotgun (WGS) entry which is preliminary data.</text>
</comment>
<dbReference type="GO" id="GO:0000495">
    <property type="term" value="P:box H/ACA sno(s)RNA 3'-end processing"/>
    <property type="evidence" value="ECO:0007669"/>
    <property type="project" value="TreeGrafter"/>
</dbReference>
<evidence type="ECO:0000256" key="1">
    <source>
        <dbReference type="ARBA" id="ARBA00023235"/>
    </source>
</evidence>
<dbReference type="CDD" id="cd21148">
    <property type="entry name" value="PUA_Cbf5"/>
    <property type="match status" value="1"/>
</dbReference>
<dbReference type="Gene3D" id="2.30.130.10">
    <property type="entry name" value="PUA domain"/>
    <property type="match status" value="1"/>
</dbReference>
<dbReference type="Pfam" id="PF16198">
    <property type="entry name" value="TruB_C_2"/>
    <property type="match status" value="1"/>
</dbReference>
<dbReference type="InterPro" id="IPR015947">
    <property type="entry name" value="PUA-like_sf"/>
</dbReference>
<reference evidence="3 4" key="1">
    <citation type="journal article" date="2017" name="Environ. Microbiol.">
        <title>Decay of the glycolytic pathway and adaptation to intranuclear parasitism within Enterocytozoonidae microsporidia.</title>
        <authorList>
            <person name="Wiredu Boakye D."/>
            <person name="Jaroenlak P."/>
            <person name="Prachumwat A."/>
            <person name="Williams T.A."/>
            <person name="Bateman K.S."/>
            <person name="Itsathitphaisarn O."/>
            <person name="Sritunyalucksana K."/>
            <person name="Paszkiewicz K.H."/>
            <person name="Moore K.A."/>
            <person name="Stentiford G.D."/>
            <person name="Williams B.A."/>
        </authorList>
    </citation>
    <scope>NUCLEOTIDE SEQUENCE [LARGE SCALE GENOMIC DNA]</scope>
    <source>
        <strain evidence="3 4">GB1</strain>
    </source>
</reference>
<gene>
    <name evidence="3" type="ORF">ECANGB1_2478</name>
</gene>
<organism evidence="3 4">
    <name type="scientific">Enterospora canceri</name>
    <dbReference type="NCBI Taxonomy" id="1081671"/>
    <lineage>
        <taxon>Eukaryota</taxon>
        <taxon>Fungi</taxon>
        <taxon>Fungi incertae sedis</taxon>
        <taxon>Microsporidia</taxon>
        <taxon>Enterocytozoonidae</taxon>
        <taxon>Enterospora</taxon>
    </lineage>
</organism>
<dbReference type="Proteomes" id="UP000192639">
    <property type="component" value="Unassembled WGS sequence"/>
</dbReference>
<evidence type="ECO:0000313" key="3">
    <source>
        <dbReference type="EMBL" id="ORD95052.1"/>
    </source>
</evidence>
<evidence type="ECO:0000313" key="4">
    <source>
        <dbReference type="Proteomes" id="UP000192639"/>
    </source>
</evidence>
<dbReference type="SUPFAM" id="SSF55120">
    <property type="entry name" value="Pseudouridine synthase"/>
    <property type="match status" value="1"/>
</dbReference>
<dbReference type="GO" id="GO:0031118">
    <property type="term" value="P:rRNA pseudouridine synthesis"/>
    <property type="evidence" value="ECO:0007669"/>
    <property type="project" value="TreeGrafter"/>
</dbReference>
<dbReference type="GO" id="GO:0031429">
    <property type="term" value="C:box H/ACA snoRNP complex"/>
    <property type="evidence" value="ECO:0007669"/>
    <property type="project" value="TreeGrafter"/>
</dbReference>
<dbReference type="GO" id="GO:0031120">
    <property type="term" value="P:snRNA pseudouridine synthesis"/>
    <property type="evidence" value="ECO:0007669"/>
    <property type="project" value="TreeGrafter"/>
</dbReference>
<dbReference type="InterPro" id="IPR032819">
    <property type="entry name" value="TruB_C"/>
</dbReference>
<dbReference type="Gene3D" id="3.30.2350.10">
    <property type="entry name" value="Pseudouridine synthase"/>
    <property type="match status" value="1"/>
</dbReference>
<dbReference type="GO" id="GO:0003723">
    <property type="term" value="F:RNA binding"/>
    <property type="evidence" value="ECO:0007669"/>
    <property type="project" value="InterPro"/>
</dbReference>
<dbReference type="PANTHER" id="PTHR23127">
    <property type="entry name" value="CENTROMERE/MICROTUBULE BINDING PROTEIN CBF5"/>
    <property type="match status" value="1"/>
</dbReference>